<dbReference type="NCBIfam" id="TIGR02067">
    <property type="entry name" value="his_9_HisN"/>
    <property type="match status" value="1"/>
</dbReference>
<dbReference type="PROSITE" id="PS00629">
    <property type="entry name" value="IMP_1"/>
    <property type="match status" value="1"/>
</dbReference>
<dbReference type="RefSeq" id="WP_237856016.1">
    <property type="nucleotide sequence ID" value="NZ_JAKLWS010000036.1"/>
</dbReference>
<keyword evidence="5" id="KW-0028">Amino-acid biosynthesis</keyword>
<accession>A0ABS9KIH1</accession>
<dbReference type="GO" id="GO:0004401">
    <property type="term" value="F:histidinol-phosphatase activity"/>
    <property type="evidence" value="ECO:0007669"/>
    <property type="project" value="UniProtKB-EC"/>
</dbReference>
<sequence>MKISLQELQSAAVDFAEEGGKSTLKYYKKSFDLEFKSDDTPVTNADRNAEKVIREKINKYYPEHGIIGEEFGTENEDADVVWVLDPIDGTQSFIHGIPFYTTLIGILVEGQPEVGVIYAPALDEMVAAATDLGCTLNGSEIEVRECKDLSKATFLSTDVTTYEEHGFQKPLESLLKSTRIHRTWGDAYGHMMVASGRADIMIDPILSIWDAAALLPVVSEAGGSFTDVHGEKTIETGNAITTNTTLAKKIIQLFDEES</sequence>
<evidence type="ECO:0000256" key="7">
    <source>
        <dbReference type="ARBA" id="ARBA00022801"/>
    </source>
</evidence>
<evidence type="ECO:0000313" key="12">
    <source>
        <dbReference type="EMBL" id="MCG2590587.1"/>
    </source>
</evidence>
<dbReference type="Pfam" id="PF00459">
    <property type="entry name" value="Inositol_P"/>
    <property type="match status" value="1"/>
</dbReference>
<evidence type="ECO:0000256" key="11">
    <source>
        <dbReference type="NCBIfam" id="TIGR02067"/>
    </source>
</evidence>
<dbReference type="CDD" id="cd01641">
    <property type="entry name" value="Bacterial_IMPase_like_1"/>
    <property type="match status" value="1"/>
</dbReference>
<dbReference type="Proteomes" id="UP001165366">
    <property type="component" value="Unassembled WGS sequence"/>
</dbReference>
<comment type="pathway">
    <text evidence="2">Amino-acid biosynthesis; L-histidine biosynthesis; L-histidine from 5-phospho-alpha-D-ribose 1-diphosphate: step 8/9.</text>
</comment>
<dbReference type="PANTHER" id="PTHR20854">
    <property type="entry name" value="INOSITOL MONOPHOSPHATASE"/>
    <property type="match status" value="1"/>
</dbReference>
<dbReference type="SUPFAM" id="SSF56655">
    <property type="entry name" value="Carbohydrate phosphatase"/>
    <property type="match status" value="1"/>
</dbReference>
<evidence type="ECO:0000256" key="10">
    <source>
        <dbReference type="ARBA" id="ARBA00049158"/>
    </source>
</evidence>
<dbReference type="InterPro" id="IPR020583">
    <property type="entry name" value="Inositol_monoP_metal-BS"/>
</dbReference>
<evidence type="ECO:0000256" key="5">
    <source>
        <dbReference type="ARBA" id="ARBA00022605"/>
    </source>
</evidence>
<dbReference type="Gene3D" id="3.40.190.80">
    <property type="match status" value="1"/>
</dbReference>
<organism evidence="12 13">
    <name type="scientific">Rhodohalobacter sulfatireducens</name>
    <dbReference type="NCBI Taxonomy" id="2911366"/>
    <lineage>
        <taxon>Bacteria</taxon>
        <taxon>Pseudomonadati</taxon>
        <taxon>Balneolota</taxon>
        <taxon>Balneolia</taxon>
        <taxon>Balneolales</taxon>
        <taxon>Balneolaceae</taxon>
        <taxon>Rhodohalobacter</taxon>
    </lineage>
</organism>
<evidence type="ECO:0000256" key="2">
    <source>
        <dbReference type="ARBA" id="ARBA00004970"/>
    </source>
</evidence>
<dbReference type="InterPro" id="IPR000760">
    <property type="entry name" value="Inositol_monophosphatase-like"/>
</dbReference>
<evidence type="ECO:0000256" key="1">
    <source>
        <dbReference type="ARBA" id="ARBA00001946"/>
    </source>
</evidence>
<comment type="caution">
    <text evidence="12">The sequence shown here is derived from an EMBL/GenBank/DDBJ whole genome shotgun (WGS) entry which is preliminary data.</text>
</comment>
<reference evidence="12" key="2">
    <citation type="submission" date="2024-05" db="EMBL/GenBank/DDBJ databases">
        <title>Rhodohalobacter halophilus gen. nov., sp. nov., a moderately halophilic member of the family Balneolaceae.</title>
        <authorList>
            <person name="Xia J."/>
        </authorList>
    </citation>
    <scope>NUCLEOTIDE SEQUENCE</scope>
    <source>
        <strain evidence="12">WB101</strain>
    </source>
</reference>
<evidence type="ECO:0000256" key="9">
    <source>
        <dbReference type="ARBA" id="ARBA00023102"/>
    </source>
</evidence>
<proteinExistence type="inferred from homology"/>
<reference evidence="12" key="1">
    <citation type="submission" date="2022-01" db="EMBL/GenBank/DDBJ databases">
        <authorList>
            <person name="Wang Y."/>
        </authorList>
    </citation>
    <scope>NUCLEOTIDE SEQUENCE</scope>
    <source>
        <strain evidence="12">WB101</strain>
    </source>
</reference>
<dbReference type="Gene3D" id="3.30.540.10">
    <property type="entry name" value="Fructose-1,6-Bisphosphatase, subunit A, domain 1"/>
    <property type="match status" value="1"/>
</dbReference>
<name>A0ABS9KIH1_9BACT</name>
<dbReference type="PRINTS" id="PR00377">
    <property type="entry name" value="IMPHPHTASES"/>
</dbReference>
<comment type="cofactor">
    <cofactor evidence="1">
        <name>Mg(2+)</name>
        <dbReference type="ChEBI" id="CHEBI:18420"/>
    </cofactor>
</comment>
<keyword evidence="13" id="KW-1185">Reference proteome</keyword>
<keyword evidence="8" id="KW-0460">Magnesium</keyword>
<keyword evidence="7 12" id="KW-0378">Hydrolase</keyword>
<evidence type="ECO:0000313" key="13">
    <source>
        <dbReference type="Proteomes" id="UP001165366"/>
    </source>
</evidence>
<keyword evidence="6" id="KW-0479">Metal-binding</keyword>
<dbReference type="EC" id="3.1.3.15" evidence="4 11"/>
<evidence type="ECO:0000256" key="6">
    <source>
        <dbReference type="ARBA" id="ARBA00022723"/>
    </source>
</evidence>
<comment type="similarity">
    <text evidence="3">Belongs to the inositol monophosphatase superfamily.</text>
</comment>
<evidence type="ECO:0000256" key="4">
    <source>
        <dbReference type="ARBA" id="ARBA00013085"/>
    </source>
</evidence>
<comment type="catalytic activity">
    <reaction evidence="10">
        <text>L-histidinol phosphate + H2O = L-histidinol + phosphate</text>
        <dbReference type="Rhea" id="RHEA:14465"/>
        <dbReference type="ChEBI" id="CHEBI:15377"/>
        <dbReference type="ChEBI" id="CHEBI:43474"/>
        <dbReference type="ChEBI" id="CHEBI:57699"/>
        <dbReference type="ChEBI" id="CHEBI:57980"/>
        <dbReference type="EC" id="3.1.3.15"/>
    </reaction>
</comment>
<dbReference type="PANTHER" id="PTHR20854:SF4">
    <property type="entry name" value="INOSITOL-1-MONOPHOSPHATASE-RELATED"/>
    <property type="match status" value="1"/>
</dbReference>
<keyword evidence="9" id="KW-0368">Histidine biosynthesis</keyword>
<dbReference type="InterPro" id="IPR011809">
    <property type="entry name" value="His_9_proposed"/>
</dbReference>
<protein>
    <recommendedName>
        <fullName evidence="4 11">Histidinol-phosphatase</fullName>
        <ecNumber evidence="4 11">3.1.3.15</ecNumber>
    </recommendedName>
</protein>
<evidence type="ECO:0000256" key="8">
    <source>
        <dbReference type="ARBA" id="ARBA00022842"/>
    </source>
</evidence>
<dbReference type="EMBL" id="JAKLWS010000036">
    <property type="protein sequence ID" value="MCG2590587.1"/>
    <property type="molecule type" value="Genomic_DNA"/>
</dbReference>
<evidence type="ECO:0000256" key="3">
    <source>
        <dbReference type="ARBA" id="ARBA00009759"/>
    </source>
</evidence>
<gene>
    <name evidence="12" type="primary">hisN</name>
    <name evidence="12" type="ORF">L6773_18585</name>
</gene>